<dbReference type="Proteomes" id="UP001289374">
    <property type="component" value="Unassembled WGS sequence"/>
</dbReference>
<dbReference type="EMBL" id="JACGWL010000006">
    <property type="protein sequence ID" value="KAK4400721.1"/>
    <property type="molecule type" value="Genomic_DNA"/>
</dbReference>
<sequence>MVNPNRKDWNTCLDDALWAYRTAYKIPIGFLGYPFTWSNHHAFPHTVQERLDRACANSRASQRFQTSLITRIKNASREWVENTDDIQQCIISYFRGVFASIHPRGSDIASGMDHLRHVVNTCMAEDLLQPYIETETVFSAASCIPITFLMATYLQQLSSVIHPLLGIVSWLHISFFCVGYRWWVGNGGSIHVWANLWLPRLVSFRPIPSPIASLENLRVSDLIDQENGDWNSMLIQDTFLHIDRDVILEIPLIICWNWSIVGGGDFGRLIFQQSEGVRLVCVFECPSDRPNLNRRILDLRSICPICLGEGEHAMHFLALYYFARQLGRQAVGKRTLLSPLREHRSSTGNAHLKLNFDGALLNHGIAIGLRVVARDA</sequence>
<dbReference type="AlphaFoldDB" id="A0AAE1WWK6"/>
<accession>A0AAE1WWK6</accession>
<reference evidence="1" key="2">
    <citation type="journal article" date="2024" name="Plant">
        <title>Genomic evolution and insights into agronomic trait innovations of Sesamum species.</title>
        <authorList>
            <person name="Miao H."/>
            <person name="Wang L."/>
            <person name="Qu L."/>
            <person name="Liu H."/>
            <person name="Sun Y."/>
            <person name="Le M."/>
            <person name="Wang Q."/>
            <person name="Wei S."/>
            <person name="Zheng Y."/>
            <person name="Lin W."/>
            <person name="Duan Y."/>
            <person name="Cao H."/>
            <person name="Xiong S."/>
            <person name="Wang X."/>
            <person name="Wei L."/>
            <person name="Li C."/>
            <person name="Ma Q."/>
            <person name="Ju M."/>
            <person name="Zhao R."/>
            <person name="Li G."/>
            <person name="Mu C."/>
            <person name="Tian Q."/>
            <person name="Mei H."/>
            <person name="Zhang T."/>
            <person name="Gao T."/>
            <person name="Zhang H."/>
        </authorList>
    </citation>
    <scope>NUCLEOTIDE SEQUENCE</scope>
    <source>
        <strain evidence="1">K16</strain>
    </source>
</reference>
<reference evidence="1" key="1">
    <citation type="submission" date="2020-06" db="EMBL/GenBank/DDBJ databases">
        <authorList>
            <person name="Li T."/>
            <person name="Hu X."/>
            <person name="Zhang T."/>
            <person name="Song X."/>
            <person name="Zhang H."/>
            <person name="Dai N."/>
            <person name="Sheng W."/>
            <person name="Hou X."/>
            <person name="Wei L."/>
        </authorList>
    </citation>
    <scope>NUCLEOTIDE SEQUENCE</scope>
    <source>
        <strain evidence="1">K16</strain>
        <tissue evidence="1">Leaf</tissue>
    </source>
</reference>
<comment type="caution">
    <text evidence="1">The sequence shown here is derived from an EMBL/GenBank/DDBJ whole genome shotgun (WGS) entry which is preliminary data.</text>
</comment>
<protein>
    <submittedName>
        <fullName evidence="1">Uncharacterized protein</fullName>
    </submittedName>
</protein>
<keyword evidence="2" id="KW-1185">Reference proteome</keyword>
<proteinExistence type="predicted"/>
<organism evidence="1 2">
    <name type="scientific">Sesamum angolense</name>
    <dbReference type="NCBI Taxonomy" id="2727404"/>
    <lineage>
        <taxon>Eukaryota</taxon>
        <taxon>Viridiplantae</taxon>
        <taxon>Streptophyta</taxon>
        <taxon>Embryophyta</taxon>
        <taxon>Tracheophyta</taxon>
        <taxon>Spermatophyta</taxon>
        <taxon>Magnoliopsida</taxon>
        <taxon>eudicotyledons</taxon>
        <taxon>Gunneridae</taxon>
        <taxon>Pentapetalae</taxon>
        <taxon>asterids</taxon>
        <taxon>lamiids</taxon>
        <taxon>Lamiales</taxon>
        <taxon>Pedaliaceae</taxon>
        <taxon>Sesamum</taxon>
    </lineage>
</organism>
<evidence type="ECO:0000313" key="1">
    <source>
        <dbReference type="EMBL" id="KAK4400721.1"/>
    </source>
</evidence>
<name>A0AAE1WWK6_9LAMI</name>
<gene>
    <name evidence="1" type="ORF">Sango_1178200</name>
</gene>
<evidence type="ECO:0000313" key="2">
    <source>
        <dbReference type="Proteomes" id="UP001289374"/>
    </source>
</evidence>